<dbReference type="PROSITE" id="PS00750">
    <property type="entry name" value="TCP1_1"/>
    <property type="match status" value="1"/>
</dbReference>
<keyword evidence="4 5" id="KW-0143">Chaperone</keyword>
<evidence type="ECO:0000256" key="5">
    <source>
        <dbReference type="RuleBase" id="RU004187"/>
    </source>
</evidence>
<gene>
    <name evidence="6" type="ORF">CSSPJE1EN1_LOCUS3785</name>
</gene>
<comment type="similarity">
    <text evidence="1 5">Belongs to the TCP-1 chaperonin family.</text>
</comment>
<evidence type="ECO:0000256" key="4">
    <source>
        <dbReference type="ARBA" id="ARBA00023186"/>
    </source>
</evidence>
<dbReference type="Pfam" id="PF00118">
    <property type="entry name" value="Cpn60_TCP1"/>
    <property type="match status" value="2"/>
</dbReference>
<dbReference type="PANTHER" id="PTHR11353">
    <property type="entry name" value="CHAPERONIN"/>
    <property type="match status" value="1"/>
</dbReference>
<dbReference type="PROSITE" id="PS00995">
    <property type="entry name" value="TCP1_3"/>
    <property type="match status" value="1"/>
</dbReference>
<keyword evidence="7" id="KW-1185">Reference proteome</keyword>
<dbReference type="InterPro" id="IPR027409">
    <property type="entry name" value="GroEL-like_apical_dom_sf"/>
</dbReference>
<organism evidence="6 7">
    <name type="scientific">Sphagnum jensenii</name>
    <dbReference type="NCBI Taxonomy" id="128206"/>
    <lineage>
        <taxon>Eukaryota</taxon>
        <taxon>Viridiplantae</taxon>
        <taxon>Streptophyta</taxon>
        <taxon>Embryophyta</taxon>
        <taxon>Bryophyta</taxon>
        <taxon>Sphagnophytina</taxon>
        <taxon>Sphagnopsida</taxon>
        <taxon>Sphagnales</taxon>
        <taxon>Sphagnaceae</taxon>
        <taxon>Sphagnum</taxon>
    </lineage>
</organism>
<dbReference type="InterPro" id="IPR002423">
    <property type="entry name" value="Cpn60/GroEL/TCP-1"/>
</dbReference>
<name>A0ABP0VUZ3_9BRYO</name>
<evidence type="ECO:0000313" key="7">
    <source>
        <dbReference type="Proteomes" id="UP001497444"/>
    </source>
</evidence>
<dbReference type="PRINTS" id="PR00304">
    <property type="entry name" value="TCOMPLEXTCP1"/>
</dbReference>
<keyword evidence="2 5" id="KW-0547">Nucleotide-binding</keyword>
<evidence type="ECO:0000313" key="6">
    <source>
        <dbReference type="EMBL" id="CAK9258307.1"/>
    </source>
</evidence>
<dbReference type="SUPFAM" id="SSF52029">
    <property type="entry name" value="GroEL apical domain-like"/>
    <property type="match status" value="1"/>
</dbReference>
<dbReference type="InterPro" id="IPR017998">
    <property type="entry name" value="Chaperone_TCP-1"/>
</dbReference>
<accession>A0ABP0VUZ3</accession>
<dbReference type="PROSITE" id="PS00751">
    <property type="entry name" value="TCP1_2"/>
    <property type="match status" value="1"/>
</dbReference>
<dbReference type="InterPro" id="IPR002194">
    <property type="entry name" value="Chaperonin_TCP-1_CS"/>
</dbReference>
<evidence type="ECO:0000256" key="3">
    <source>
        <dbReference type="ARBA" id="ARBA00022840"/>
    </source>
</evidence>
<keyword evidence="3 5" id="KW-0067">ATP-binding</keyword>
<protein>
    <submittedName>
        <fullName evidence="6">Uncharacterized protein</fullName>
    </submittedName>
</protein>
<dbReference type="Proteomes" id="UP001497444">
    <property type="component" value="Chromosome 11"/>
</dbReference>
<proteinExistence type="inferred from homology"/>
<sequence>MACQAIANTVKSSLGPVGLDKMLVDDIGDVTITNDGATILKMLEVEHPAAEVLVELAELQDHEVGDGTASVVIIAAELLKLAMREACKYIDDKLAIKVVDAVLAVKTTNDKGEIEQSTFSRLMERVQRVYLLNGYALNTGGAAQGMLRRVAPARVACLDVSLQQTIMQMGIQVLVTDTRELEKIHQQEADITKERIEKVLKAGANVILTTKGIGT</sequence>
<dbReference type="EMBL" id="OZ020106">
    <property type="protein sequence ID" value="CAK9258307.1"/>
    <property type="molecule type" value="Genomic_DNA"/>
</dbReference>
<evidence type="ECO:0000256" key="2">
    <source>
        <dbReference type="ARBA" id="ARBA00022741"/>
    </source>
</evidence>
<evidence type="ECO:0000256" key="1">
    <source>
        <dbReference type="ARBA" id="ARBA00008020"/>
    </source>
</evidence>
<reference evidence="6" key="1">
    <citation type="submission" date="2024-02" db="EMBL/GenBank/DDBJ databases">
        <authorList>
            <consortium name="ELIXIR-Norway"/>
            <consortium name="Elixir Norway"/>
        </authorList>
    </citation>
    <scope>NUCLEOTIDE SEQUENCE</scope>
</reference>
<dbReference type="InterPro" id="IPR027413">
    <property type="entry name" value="GROEL-like_equatorial_sf"/>
</dbReference>
<dbReference type="Gene3D" id="3.50.7.10">
    <property type="entry name" value="GroEL"/>
    <property type="match status" value="1"/>
</dbReference>
<dbReference type="SUPFAM" id="SSF48592">
    <property type="entry name" value="GroEL equatorial domain-like"/>
    <property type="match status" value="1"/>
</dbReference>
<dbReference type="Gene3D" id="1.10.560.10">
    <property type="entry name" value="GroEL-like equatorial domain"/>
    <property type="match status" value="1"/>
</dbReference>